<comment type="caution">
    <text evidence="1">The sequence shown here is derived from an EMBL/GenBank/DDBJ whole genome shotgun (WGS) entry which is preliminary data.</text>
</comment>
<protein>
    <submittedName>
        <fullName evidence="1">Uncharacterized protein</fullName>
    </submittedName>
</protein>
<dbReference type="HOGENOM" id="CLU_3230351_0_0_9"/>
<evidence type="ECO:0000313" key="2">
    <source>
        <dbReference type="Proteomes" id="UP000003100"/>
    </source>
</evidence>
<dbReference type="PATRIC" id="fig|476272.21.peg.3059"/>
<proteinExistence type="predicted"/>
<dbReference type="Proteomes" id="UP000003100">
    <property type="component" value="Unassembled WGS sequence"/>
</dbReference>
<keyword evidence="2" id="KW-1185">Reference proteome</keyword>
<sequence length="43" mass="5039">MRRRAKRDCASQDREDGRAEVGLPVLFCYRKDLATLMHESPFL</sequence>
<reference evidence="1 2" key="2">
    <citation type="submission" date="2009-02" db="EMBL/GenBank/DDBJ databases">
        <title>Draft genome sequence of Blautia hydrogenotrophica DSM 10507 (Ruminococcus hydrogenotrophicus DSM 10507).</title>
        <authorList>
            <person name="Sudarsanam P."/>
            <person name="Ley R."/>
            <person name="Guruge J."/>
            <person name="Turnbaugh P.J."/>
            <person name="Mahowald M."/>
            <person name="Liep D."/>
            <person name="Gordon J."/>
        </authorList>
    </citation>
    <scope>NUCLEOTIDE SEQUENCE [LARGE SCALE GENOMIC DNA]</scope>
    <source>
        <strain evidence="2">DSM 10507 / JCM 14656 / S5a33</strain>
    </source>
</reference>
<organism evidence="1 2">
    <name type="scientific">Blautia hydrogenotrophica (strain DSM 10507 / JCM 14656 / S5a33)</name>
    <name type="common">Ruminococcus hydrogenotrophicus</name>
    <dbReference type="NCBI Taxonomy" id="476272"/>
    <lineage>
        <taxon>Bacteria</taxon>
        <taxon>Bacillati</taxon>
        <taxon>Bacillota</taxon>
        <taxon>Clostridia</taxon>
        <taxon>Lachnospirales</taxon>
        <taxon>Lachnospiraceae</taxon>
        <taxon>Blautia</taxon>
    </lineage>
</organism>
<accession>C0CGU0</accession>
<gene>
    <name evidence="1" type="ORF">RUMHYD_00053</name>
</gene>
<dbReference type="AlphaFoldDB" id="C0CGU0"/>
<reference evidence="1 2" key="1">
    <citation type="submission" date="2009-01" db="EMBL/GenBank/DDBJ databases">
        <authorList>
            <person name="Fulton L."/>
            <person name="Clifton S."/>
            <person name="Fulton B."/>
            <person name="Xu J."/>
            <person name="Minx P."/>
            <person name="Pepin K.H."/>
            <person name="Johnson M."/>
            <person name="Bhonagiri V."/>
            <person name="Nash W.E."/>
            <person name="Mardis E.R."/>
            <person name="Wilson R.K."/>
        </authorList>
    </citation>
    <scope>NUCLEOTIDE SEQUENCE [LARGE SCALE GENOMIC DNA]</scope>
    <source>
        <strain evidence="2">DSM 10507 / JCM 14656 / S5a33</strain>
    </source>
</reference>
<dbReference type="EMBL" id="ACBZ01000002">
    <property type="protein sequence ID" value="EEG50996.1"/>
    <property type="molecule type" value="Genomic_DNA"/>
</dbReference>
<evidence type="ECO:0000313" key="1">
    <source>
        <dbReference type="EMBL" id="EEG50996.1"/>
    </source>
</evidence>
<name>C0CGU0_BLAHS</name>